<accession>A0A6N8TP09</accession>
<proteinExistence type="predicted"/>
<gene>
    <name evidence="1" type="ORF">GR156_21440</name>
</gene>
<protein>
    <submittedName>
        <fullName evidence="1">Uncharacterized protein</fullName>
    </submittedName>
</protein>
<dbReference type="AlphaFoldDB" id="A0A6N8TP09"/>
<comment type="caution">
    <text evidence="1">The sequence shown here is derived from an EMBL/GenBank/DDBJ whole genome shotgun (WGS) entry which is preliminary data.</text>
</comment>
<organism evidence="1 2">
    <name type="scientific">Shinella zoogloeoides</name>
    <name type="common">Crabtreella saccharophila</name>
    <dbReference type="NCBI Taxonomy" id="352475"/>
    <lineage>
        <taxon>Bacteria</taxon>
        <taxon>Pseudomonadati</taxon>
        <taxon>Pseudomonadota</taxon>
        <taxon>Alphaproteobacteria</taxon>
        <taxon>Hyphomicrobiales</taxon>
        <taxon>Rhizobiaceae</taxon>
        <taxon>Shinella</taxon>
    </lineage>
</organism>
<evidence type="ECO:0000313" key="2">
    <source>
        <dbReference type="Proteomes" id="UP000440304"/>
    </source>
</evidence>
<evidence type="ECO:0000313" key="1">
    <source>
        <dbReference type="EMBL" id="MXO02870.1"/>
    </source>
</evidence>
<name>A0A6N8TP09_SHIZO</name>
<sequence>MKSAFLGLLSAVISVIVLDATLTPFVTGLFKELGIYPETWAAPTVRAVYDFLSSERVIAGLYGGLGAFCYVVIKQRFQCPGSAQSIDQK</sequence>
<dbReference type="Proteomes" id="UP000440304">
    <property type="component" value="Unassembled WGS sequence"/>
</dbReference>
<reference evidence="1 2" key="1">
    <citation type="submission" date="2019-12" db="EMBL/GenBank/DDBJ databases">
        <title>Shinella granuli gen. nov., sp. nov., and proposal of the reclassification of Zoogloea ramigera ATCC 19623 as Shinella zoogloeoides sp. nov.</title>
        <authorList>
            <person name="Gao J."/>
        </authorList>
    </citation>
    <scope>NUCLEOTIDE SEQUENCE [LARGE SCALE GENOMIC DNA]</scope>
    <source>
        <strain evidence="1 2">DSM 287</strain>
    </source>
</reference>
<dbReference type="EMBL" id="WUML01000034">
    <property type="protein sequence ID" value="MXO02870.1"/>
    <property type="molecule type" value="Genomic_DNA"/>
</dbReference>
<dbReference type="RefSeq" id="WP_160788044.1">
    <property type="nucleotide sequence ID" value="NZ_CP086610.1"/>
</dbReference>